<accession>A0ABQ8U043</accession>
<proteinExistence type="predicted"/>
<dbReference type="EMBL" id="JAJSOF020000001">
    <property type="protein sequence ID" value="KAJ4450870.1"/>
    <property type="molecule type" value="Genomic_DNA"/>
</dbReference>
<comment type="caution">
    <text evidence="2">The sequence shown here is derived from an EMBL/GenBank/DDBJ whole genome shotgun (WGS) entry which is preliminary data.</text>
</comment>
<reference evidence="2 3" key="1">
    <citation type="journal article" date="2022" name="Allergy">
        <title>Genome assembly and annotation of Periplaneta americana reveal a comprehensive cockroach allergen profile.</title>
        <authorList>
            <person name="Wang L."/>
            <person name="Xiong Q."/>
            <person name="Saelim N."/>
            <person name="Wang L."/>
            <person name="Nong W."/>
            <person name="Wan A.T."/>
            <person name="Shi M."/>
            <person name="Liu X."/>
            <person name="Cao Q."/>
            <person name="Hui J.H.L."/>
            <person name="Sookrung N."/>
            <person name="Leung T.F."/>
            <person name="Tungtrongchitr A."/>
            <person name="Tsui S.K.W."/>
        </authorList>
    </citation>
    <scope>NUCLEOTIDE SEQUENCE [LARGE SCALE GENOMIC DNA]</scope>
    <source>
        <strain evidence="2">PWHHKU_190912</strain>
    </source>
</reference>
<evidence type="ECO:0000313" key="3">
    <source>
        <dbReference type="Proteomes" id="UP001148838"/>
    </source>
</evidence>
<name>A0ABQ8U043_PERAM</name>
<sequence>MAGLLDHTDLSLLTVQASRVSNIRNPTISAAPLAKQVACVWLHFHEAVVSIPLFSEVLITAQESNRLVDEVACEFFEILCLSLGGFMQYFFHFSCKRCFISLDPESKRFNTNTDSEVQHRKLPSICSYWVEGKPRKKPQPGNLLLPGIEPGPPGFAARSTNRYSTGLDSSGGGGGGHNDDNDE</sequence>
<feature type="region of interest" description="Disordered" evidence="1">
    <location>
        <begin position="135"/>
        <end position="183"/>
    </location>
</feature>
<gene>
    <name evidence="2" type="ORF">ANN_02302</name>
</gene>
<evidence type="ECO:0000313" key="2">
    <source>
        <dbReference type="EMBL" id="KAJ4450870.1"/>
    </source>
</evidence>
<protein>
    <submittedName>
        <fullName evidence="2">Uncharacterized protein</fullName>
    </submittedName>
</protein>
<keyword evidence="3" id="KW-1185">Reference proteome</keyword>
<evidence type="ECO:0000256" key="1">
    <source>
        <dbReference type="SAM" id="MobiDB-lite"/>
    </source>
</evidence>
<organism evidence="2 3">
    <name type="scientific">Periplaneta americana</name>
    <name type="common">American cockroach</name>
    <name type="synonym">Blatta americana</name>
    <dbReference type="NCBI Taxonomy" id="6978"/>
    <lineage>
        <taxon>Eukaryota</taxon>
        <taxon>Metazoa</taxon>
        <taxon>Ecdysozoa</taxon>
        <taxon>Arthropoda</taxon>
        <taxon>Hexapoda</taxon>
        <taxon>Insecta</taxon>
        <taxon>Pterygota</taxon>
        <taxon>Neoptera</taxon>
        <taxon>Polyneoptera</taxon>
        <taxon>Dictyoptera</taxon>
        <taxon>Blattodea</taxon>
        <taxon>Blattoidea</taxon>
        <taxon>Blattidae</taxon>
        <taxon>Blattinae</taxon>
        <taxon>Periplaneta</taxon>
    </lineage>
</organism>
<feature type="compositionally biased region" description="Polar residues" evidence="1">
    <location>
        <begin position="158"/>
        <end position="168"/>
    </location>
</feature>
<dbReference type="Proteomes" id="UP001148838">
    <property type="component" value="Unassembled WGS sequence"/>
</dbReference>